<sequence>MNASQPFLFCLFVSTHVSPVQSFTELSLSASHLSDTLNSSAVEVKLMHIAQADAVRATARLAGTLQLMNETVMSALTDINTTAVKVNKTLGGRSFPLYADILSSASAIVAYCEDDHRSLFIHLRCPRLTVSSEPDAFSTPGLPVSVVHFPQVILSRCDGTPYFPLQLPVSNWGDLLSALYRRRFLCAPRVAPKDPSGA</sequence>
<protein>
    <submittedName>
        <fullName evidence="2">Uncharacterized protein</fullName>
    </submittedName>
</protein>
<proteinExistence type="predicted"/>
<keyword evidence="3" id="KW-1185">Reference proteome</keyword>
<feature type="chain" id="PRO_5042213961" evidence="1">
    <location>
        <begin position="23"/>
        <end position="198"/>
    </location>
</feature>
<comment type="caution">
    <text evidence="2">The sequence shown here is derived from an EMBL/GenBank/DDBJ whole genome shotgun (WGS) entry which is preliminary data.</text>
</comment>
<evidence type="ECO:0000256" key="1">
    <source>
        <dbReference type="SAM" id="SignalP"/>
    </source>
</evidence>
<reference evidence="2" key="1">
    <citation type="submission" date="2022-01" db="EMBL/GenBank/DDBJ databases">
        <title>Comparative genomics reveals a dynamic genome evolution in the ectomycorrhizal milk-cap (Lactarius) mushrooms.</title>
        <authorList>
            <consortium name="DOE Joint Genome Institute"/>
            <person name="Lebreton A."/>
            <person name="Tang N."/>
            <person name="Kuo A."/>
            <person name="LaButti K."/>
            <person name="Drula E."/>
            <person name="Barry K."/>
            <person name="Clum A."/>
            <person name="Lipzen A."/>
            <person name="Mousain D."/>
            <person name="Ng V."/>
            <person name="Wang R."/>
            <person name="Wang X."/>
            <person name="Dai Y."/>
            <person name="Henrissat B."/>
            <person name="Grigoriev I.V."/>
            <person name="Guerin-Laguette A."/>
            <person name="Yu F."/>
            <person name="Martin F.M."/>
        </authorList>
    </citation>
    <scope>NUCLEOTIDE SEQUENCE</scope>
    <source>
        <strain evidence="2">QP</strain>
    </source>
</reference>
<keyword evidence="1" id="KW-0732">Signal</keyword>
<evidence type="ECO:0000313" key="3">
    <source>
        <dbReference type="Proteomes" id="UP001201163"/>
    </source>
</evidence>
<dbReference type="AlphaFoldDB" id="A0AAD4LPY6"/>
<accession>A0AAD4LPY6</accession>
<dbReference type="Proteomes" id="UP001201163">
    <property type="component" value="Unassembled WGS sequence"/>
</dbReference>
<name>A0AAD4LPY6_9AGAM</name>
<organism evidence="2 3">
    <name type="scientific">Lactarius akahatsu</name>
    <dbReference type="NCBI Taxonomy" id="416441"/>
    <lineage>
        <taxon>Eukaryota</taxon>
        <taxon>Fungi</taxon>
        <taxon>Dikarya</taxon>
        <taxon>Basidiomycota</taxon>
        <taxon>Agaricomycotina</taxon>
        <taxon>Agaricomycetes</taxon>
        <taxon>Russulales</taxon>
        <taxon>Russulaceae</taxon>
        <taxon>Lactarius</taxon>
    </lineage>
</organism>
<evidence type="ECO:0000313" key="2">
    <source>
        <dbReference type="EMBL" id="KAH8998114.1"/>
    </source>
</evidence>
<feature type="signal peptide" evidence="1">
    <location>
        <begin position="1"/>
        <end position="22"/>
    </location>
</feature>
<dbReference type="EMBL" id="JAKELL010000006">
    <property type="protein sequence ID" value="KAH8998114.1"/>
    <property type="molecule type" value="Genomic_DNA"/>
</dbReference>
<gene>
    <name evidence="2" type="ORF">EDB92DRAFT_1328881</name>
</gene>